<accession>A0A9N7TY71</accession>
<gene>
    <name evidence="1" type="ORF">PLEPLA_LOCUS8501</name>
</gene>
<reference evidence="1" key="1">
    <citation type="submission" date="2020-03" db="EMBL/GenBank/DDBJ databases">
        <authorList>
            <person name="Weist P."/>
        </authorList>
    </citation>
    <scope>NUCLEOTIDE SEQUENCE</scope>
</reference>
<evidence type="ECO:0000313" key="2">
    <source>
        <dbReference type="Proteomes" id="UP001153269"/>
    </source>
</evidence>
<organism evidence="1 2">
    <name type="scientific">Pleuronectes platessa</name>
    <name type="common">European plaice</name>
    <dbReference type="NCBI Taxonomy" id="8262"/>
    <lineage>
        <taxon>Eukaryota</taxon>
        <taxon>Metazoa</taxon>
        <taxon>Chordata</taxon>
        <taxon>Craniata</taxon>
        <taxon>Vertebrata</taxon>
        <taxon>Euteleostomi</taxon>
        <taxon>Actinopterygii</taxon>
        <taxon>Neopterygii</taxon>
        <taxon>Teleostei</taxon>
        <taxon>Neoteleostei</taxon>
        <taxon>Acanthomorphata</taxon>
        <taxon>Carangaria</taxon>
        <taxon>Pleuronectiformes</taxon>
        <taxon>Pleuronectoidei</taxon>
        <taxon>Pleuronectidae</taxon>
        <taxon>Pleuronectes</taxon>
    </lineage>
</organism>
<keyword evidence="2" id="KW-1185">Reference proteome</keyword>
<dbReference type="Proteomes" id="UP001153269">
    <property type="component" value="Unassembled WGS sequence"/>
</dbReference>
<evidence type="ECO:0000313" key="1">
    <source>
        <dbReference type="EMBL" id="CAB1420626.1"/>
    </source>
</evidence>
<proteinExistence type="predicted"/>
<comment type="caution">
    <text evidence="1">The sequence shown here is derived from an EMBL/GenBank/DDBJ whole genome shotgun (WGS) entry which is preliminary data.</text>
</comment>
<sequence length="67" mass="7378">MTNELSLRLCISLARLWPYPRERATAVPSSEQSAAPNVRGCLSPPLLSAALSLSRSRRLRNVSLKKS</sequence>
<dbReference type="AlphaFoldDB" id="A0A9N7TY71"/>
<name>A0A9N7TY71_PLEPL</name>
<feature type="non-terminal residue" evidence="1">
    <location>
        <position position="1"/>
    </location>
</feature>
<protein>
    <submittedName>
        <fullName evidence="1">Uncharacterized protein</fullName>
    </submittedName>
</protein>
<dbReference type="EMBL" id="CADEAL010000469">
    <property type="protein sequence ID" value="CAB1420626.1"/>
    <property type="molecule type" value="Genomic_DNA"/>
</dbReference>